<comment type="caution">
    <text evidence="1">The sequence shown here is derived from an EMBL/GenBank/DDBJ whole genome shotgun (WGS) entry which is preliminary data.</text>
</comment>
<dbReference type="Proteomes" id="UP000822688">
    <property type="component" value="Chromosome 10"/>
</dbReference>
<dbReference type="AlphaFoldDB" id="A0A8T0GR56"/>
<sequence>MPPHQRSPRCLEITPTTIVCILIGLSRSFASFVTFSLRNLNPTLSELPFAQLQLIVGCTSSSACFLEPNQVKILRNSTVKQAPQTPPGAACGELEHEILMTE</sequence>
<evidence type="ECO:0000313" key="2">
    <source>
        <dbReference type="Proteomes" id="UP000822688"/>
    </source>
</evidence>
<dbReference type="EMBL" id="CM026431">
    <property type="protein sequence ID" value="KAG0559462.1"/>
    <property type="molecule type" value="Genomic_DNA"/>
</dbReference>
<accession>A0A8T0GR56</accession>
<protein>
    <submittedName>
        <fullName evidence="1">Uncharacterized protein</fullName>
    </submittedName>
</protein>
<gene>
    <name evidence="1" type="ORF">KC19_10G106900</name>
</gene>
<organism evidence="1 2">
    <name type="scientific">Ceratodon purpureus</name>
    <name type="common">Fire moss</name>
    <name type="synonym">Dicranum purpureum</name>
    <dbReference type="NCBI Taxonomy" id="3225"/>
    <lineage>
        <taxon>Eukaryota</taxon>
        <taxon>Viridiplantae</taxon>
        <taxon>Streptophyta</taxon>
        <taxon>Embryophyta</taxon>
        <taxon>Bryophyta</taxon>
        <taxon>Bryophytina</taxon>
        <taxon>Bryopsida</taxon>
        <taxon>Dicranidae</taxon>
        <taxon>Pseudoditrichales</taxon>
        <taxon>Ditrichaceae</taxon>
        <taxon>Ceratodon</taxon>
    </lineage>
</organism>
<evidence type="ECO:0000313" key="1">
    <source>
        <dbReference type="EMBL" id="KAG0559462.1"/>
    </source>
</evidence>
<proteinExistence type="predicted"/>
<reference evidence="1" key="1">
    <citation type="submission" date="2020-06" db="EMBL/GenBank/DDBJ databases">
        <title>WGS assembly of Ceratodon purpureus strain R40.</title>
        <authorList>
            <person name="Carey S.B."/>
            <person name="Jenkins J."/>
            <person name="Shu S."/>
            <person name="Lovell J.T."/>
            <person name="Sreedasyam A."/>
            <person name="Maumus F."/>
            <person name="Tiley G.P."/>
            <person name="Fernandez-Pozo N."/>
            <person name="Barry K."/>
            <person name="Chen C."/>
            <person name="Wang M."/>
            <person name="Lipzen A."/>
            <person name="Daum C."/>
            <person name="Saski C.A."/>
            <person name="Payton A.C."/>
            <person name="Mcbreen J.C."/>
            <person name="Conrad R.E."/>
            <person name="Kollar L.M."/>
            <person name="Olsson S."/>
            <person name="Huttunen S."/>
            <person name="Landis J.B."/>
            <person name="Wickett N.J."/>
            <person name="Johnson M.G."/>
            <person name="Rensing S.A."/>
            <person name="Grimwood J."/>
            <person name="Schmutz J."/>
            <person name="Mcdaniel S.F."/>
        </authorList>
    </citation>
    <scope>NUCLEOTIDE SEQUENCE</scope>
    <source>
        <strain evidence="1">R40</strain>
    </source>
</reference>
<keyword evidence="2" id="KW-1185">Reference proteome</keyword>
<name>A0A8T0GR56_CERPU</name>